<name>A0A1H9UEC2_9SPHI</name>
<dbReference type="SUPFAM" id="SSF74650">
    <property type="entry name" value="Galactose mutarotase-like"/>
    <property type="match status" value="1"/>
</dbReference>
<dbReference type="InterPro" id="IPR017045">
    <property type="entry name" value="Malt_Pase/Glycosyl_Hdrlase"/>
</dbReference>
<dbReference type="InterPro" id="IPR037018">
    <property type="entry name" value="GH65_N"/>
</dbReference>
<evidence type="ECO:0000259" key="5">
    <source>
        <dbReference type="Pfam" id="PF03633"/>
    </source>
</evidence>
<dbReference type="PANTHER" id="PTHR11051">
    <property type="entry name" value="GLYCOSYL HYDROLASE-RELATED"/>
    <property type="match status" value="1"/>
</dbReference>
<keyword evidence="8" id="KW-1185">Reference proteome</keyword>
<dbReference type="SUPFAM" id="SSF48208">
    <property type="entry name" value="Six-hairpin glycosidases"/>
    <property type="match status" value="1"/>
</dbReference>
<proteinExistence type="inferred from homology"/>
<dbReference type="AlphaFoldDB" id="A0A1H9UEC2"/>
<accession>A0A1H9UEC2</accession>
<dbReference type="InterPro" id="IPR005195">
    <property type="entry name" value="Glyco_hydro_65_M"/>
</dbReference>
<evidence type="ECO:0000256" key="3">
    <source>
        <dbReference type="PIRSR" id="PIRSR036289-51"/>
    </source>
</evidence>
<dbReference type="Pfam" id="PF03632">
    <property type="entry name" value="Glyco_hydro_65m"/>
    <property type="match status" value="1"/>
</dbReference>
<dbReference type="GO" id="GO:0004553">
    <property type="term" value="F:hydrolase activity, hydrolyzing O-glycosyl compounds"/>
    <property type="evidence" value="ECO:0007669"/>
    <property type="project" value="TreeGrafter"/>
</dbReference>
<dbReference type="GO" id="GO:0005975">
    <property type="term" value="P:carbohydrate metabolic process"/>
    <property type="evidence" value="ECO:0007669"/>
    <property type="project" value="InterPro"/>
</dbReference>
<dbReference type="Gene3D" id="2.60.420.10">
    <property type="entry name" value="Maltose phosphorylase, domain 3"/>
    <property type="match status" value="1"/>
</dbReference>
<evidence type="ECO:0000313" key="7">
    <source>
        <dbReference type="EMBL" id="SES07795.1"/>
    </source>
</evidence>
<feature type="binding site" evidence="3">
    <location>
        <begin position="357"/>
        <end position="358"/>
    </location>
    <ligand>
        <name>substrate</name>
    </ligand>
</feature>
<dbReference type="Gene3D" id="2.70.98.40">
    <property type="entry name" value="Glycoside hydrolase, family 65, N-terminal domain"/>
    <property type="match status" value="1"/>
</dbReference>
<dbReference type="EMBL" id="FOGG01000030">
    <property type="protein sequence ID" value="SES07795.1"/>
    <property type="molecule type" value="Genomic_DNA"/>
</dbReference>
<feature type="active site" description="Proton donor" evidence="2">
    <location>
        <position position="488"/>
    </location>
</feature>
<dbReference type="STRING" id="390241.SAMN04488023_13015"/>
<dbReference type="Pfam" id="PF03636">
    <property type="entry name" value="Glyco_hydro_65N"/>
    <property type="match status" value="1"/>
</dbReference>
<comment type="similarity">
    <text evidence="1">Belongs to the glycosyl hydrolase 65 family.</text>
</comment>
<dbReference type="InterPro" id="IPR005196">
    <property type="entry name" value="Glyco_hydro_65_N"/>
</dbReference>
<dbReference type="InterPro" id="IPR005194">
    <property type="entry name" value="Glyco_hydro_65_C"/>
</dbReference>
<feature type="binding site" evidence="3">
    <location>
        <begin position="600"/>
        <end position="601"/>
    </location>
    <ligand>
        <name>substrate</name>
    </ligand>
</feature>
<dbReference type="InterPro" id="IPR012341">
    <property type="entry name" value="6hp_glycosidase-like_sf"/>
</dbReference>
<dbReference type="PIRSF" id="PIRSF036289">
    <property type="entry name" value="Glycosyl_hydrolase_malt_phosph"/>
    <property type="match status" value="1"/>
</dbReference>
<dbReference type="OrthoDB" id="9758855at2"/>
<dbReference type="Proteomes" id="UP000199572">
    <property type="component" value="Unassembled WGS sequence"/>
</dbReference>
<dbReference type="Pfam" id="PF03633">
    <property type="entry name" value="Glyco_hydro_65C"/>
    <property type="match status" value="1"/>
</dbReference>
<dbReference type="InterPro" id="IPR008928">
    <property type="entry name" value="6-hairpin_glycosidase_sf"/>
</dbReference>
<dbReference type="PANTHER" id="PTHR11051:SF14">
    <property type="entry name" value="MALTOSE PHOSPHORYLASE"/>
    <property type="match status" value="1"/>
</dbReference>
<dbReference type="GO" id="GO:0016757">
    <property type="term" value="F:glycosyltransferase activity"/>
    <property type="evidence" value="ECO:0007669"/>
    <property type="project" value="UniProtKB-ARBA"/>
</dbReference>
<evidence type="ECO:0000313" key="8">
    <source>
        <dbReference type="Proteomes" id="UP000199572"/>
    </source>
</evidence>
<sequence length="772" mass="87903">MKNYIKADEWNIIEEGFDPHLNKISESIFSLGNGRMGQRANFEETYSGETLLGNYVAGVYYPDKTRVGWWKNGYPEYFAKVLNAANWIGIEVKIDHELLDLAKAEVKDFKRVLNMHEGYLERSFTAVLANGKSVAVKSTRFCSIANDEVGAIRYSITPLNFDAEIGLMPFIDGDVKNQDSNYDEKFWDKVSDEIIGNEAYLQLRTKKTAFEVCTGSTIEVYQGAENLNLKFEPVYRDKFVGLSTMVTAKANTEITIIKLAANLSSENHPKESLLQETKAVIANAAAKGFDTLLQEQAAAWAHKWEESDIVIEGDVSAQQAIRFNIYQLFQTYTGKDDRLNIGPKGFTGEKYGGSTYWDTEAYCVPFYLATAPQEVSKNLLIYRHKQLGKAIENAAKLGFKDGAALYPMVTMNGEECHNEWEITFEEIHRNGAIAFAIFNYIRYTGDEDYLIQYGLEVLIGIARFWKQRVNWSNDKQQYVMLGVTGPNEYENNVNNNWYTNILATWCMKYATEAAEIVKTKANAEYDSLLKSLNFKDQEFADWADIIAKMYYPADAEQGIFLQQDGYLDKEQVLVKDLPASERPINQKWSWDRILRSCFIKQADVLQGLYFFEEDYDLETLRRNFDFYEPRTVHESSLSPCVHSILAAKLNDEARAYEFYLRTARLDLDDYNNDTEDGLHITSMAGTWMSVVEGFAGMRVRDGKLQFNPFLPGKWKSFAFTIGFRGATLKVNITEHGINIKNNNDVDLEIGIKGQIYKLAGNAEIGVSNPELV</sequence>
<evidence type="ECO:0000259" key="6">
    <source>
        <dbReference type="Pfam" id="PF03636"/>
    </source>
</evidence>
<evidence type="ECO:0000256" key="1">
    <source>
        <dbReference type="ARBA" id="ARBA00006768"/>
    </source>
</evidence>
<evidence type="ECO:0000256" key="2">
    <source>
        <dbReference type="PIRSR" id="PIRSR036289-50"/>
    </source>
</evidence>
<protein>
    <submittedName>
        <fullName evidence="7">Maltose phosphorylase</fullName>
    </submittedName>
</protein>
<feature type="domain" description="Glycoside hydrolase family 65 C-terminal" evidence="5">
    <location>
        <begin position="697"/>
        <end position="758"/>
    </location>
</feature>
<gene>
    <name evidence="7" type="ORF">SAMN04488023_13015</name>
</gene>
<feature type="domain" description="Glycoside hydrolase family 65 N-terminal" evidence="6">
    <location>
        <begin position="13"/>
        <end position="265"/>
    </location>
</feature>
<dbReference type="GO" id="GO:0030246">
    <property type="term" value="F:carbohydrate binding"/>
    <property type="evidence" value="ECO:0007669"/>
    <property type="project" value="InterPro"/>
</dbReference>
<feature type="domain" description="Glycoside hydrolase family 65 central catalytic" evidence="4">
    <location>
        <begin position="322"/>
        <end position="688"/>
    </location>
</feature>
<dbReference type="Gene3D" id="1.50.10.10">
    <property type="match status" value="1"/>
</dbReference>
<dbReference type="NCBIfam" id="NF010380">
    <property type="entry name" value="PRK13807.1"/>
    <property type="match status" value="1"/>
</dbReference>
<evidence type="ECO:0000259" key="4">
    <source>
        <dbReference type="Pfam" id="PF03632"/>
    </source>
</evidence>
<organism evidence="7 8">
    <name type="scientific">Pedobacter rhizosphaerae</name>
    <dbReference type="NCBI Taxonomy" id="390241"/>
    <lineage>
        <taxon>Bacteria</taxon>
        <taxon>Pseudomonadati</taxon>
        <taxon>Bacteroidota</taxon>
        <taxon>Sphingobacteriia</taxon>
        <taxon>Sphingobacteriales</taxon>
        <taxon>Sphingobacteriaceae</taxon>
        <taxon>Pedobacter</taxon>
    </lineage>
</organism>
<reference evidence="7 8" key="1">
    <citation type="submission" date="2016-10" db="EMBL/GenBank/DDBJ databases">
        <authorList>
            <person name="de Groot N.N."/>
        </authorList>
    </citation>
    <scope>NUCLEOTIDE SEQUENCE [LARGE SCALE GENOMIC DNA]</scope>
    <source>
        <strain evidence="7 8">DSM 18610</strain>
    </source>
</reference>
<dbReference type="InterPro" id="IPR011013">
    <property type="entry name" value="Gal_mutarotase_sf_dom"/>
</dbReference>
<dbReference type="RefSeq" id="WP_090887203.1">
    <property type="nucleotide sequence ID" value="NZ_FOGG01000030.1"/>
</dbReference>